<dbReference type="Proteomes" id="UP000264605">
    <property type="component" value="Plasmid unnamed1"/>
</dbReference>
<geneLocation type="plasmid" evidence="2 3">
    <name>unnamed1</name>
</geneLocation>
<protein>
    <submittedName>
        <fullName evidence="2">Uncharacterized protein</fullName>
    </submittedName>
</protein>
<dbReference type="RefSeq" id="WP_065979235.1">
    <property type="nucleotide sequence ID" value="NZ_CP032091.1"/>
</dbReference>
<gene>
    <name evidence="2" type="ORF">D0907_18635</name>
</gene>
<dbReference type="KEGG" id="pdj:D0907_18635"/>
<keyword evidence="1" id="KW-0472">Membrane</keyword>
<feature type="transmembrane region" description="Helical" evidence="1">
    <location>
        <begin position="12"/>
        <end position="37"/>
    </location>
</feature>
<dbReference type="AlphaFoldDB" id="A0AAD0WEQ9"/>
<evidence type="ECO:0000313" key="3">
    <source>
        <dbReference type="Proteomes" id="UP000264605"/>
    </source>
</evidence>
<keyword evidence="2" id="KW-0614">Plasmid</keyword>
<organism evidence="2 3">
    <name type="scientific">Pseudoalteromonas lipolytica</name>
    <dbReference type="NCBI Taxonomy" id="570156"/>
    <lineage>
        <taxon>Bacteria</taxon>
        <taxon>Pseudomonadati</taxon>
        <taxon>Pseudomonadota</taxon>
        <taxon>Gammaproteobacteria</taxon>
        <taxon>Alteromonadales</taxon>
        <taxon>Pseudoalteromonadaceae</taxon>
        <taxon>Pseudoalteromonas</taxon>
    </lineage>
</organism>
<keyword evidence="1" id="KW-1133">Transmembrane helix</keyword>
<reference evidence="2 3" key="1">
    <citation type="submission" date="2018-08" db="EMBL/GenBank/DDBJ databases">
        <title>Draft genome sequence of Pseudoalteromonas donghaensis HJ51.</title>
        <authorList>
            <person name="Oh J."/>
            <person name="Roh D."/>
        </authorList>
    </citation>
    <scope>NUCLEOTIDE SEQUENCE [LARGE SCALE GENOMIC DNA]</scope>
    <source>
        <strain evidence="2 3">HJ51</strain>
        <plasmid evidence="2 3">unnamed1</plasmid>
    </source>
</reference>
<evidence type="ECO:0000313" key="2">
    <source>
        <dbReference type="EMBL" id="AXV67326.1"/>
    </source>
</evidence>
<evidence type="ECO:0000256" key="1">
    <source>
        <dbReference type="SAM" id="Phobius"/>
    </source>
</evidence>
<accession>A0AAD0WEQ9</accession>
<feature type="transmembrane region" description="Helical" evidence="1">
    <location>
        <begin position="43"/>
        <end position="60"/>
    </location>
</feature>
<proteinExistence type="predicted"/>
<dbReference type="GeneID" id="99507504"/>
<dbReference type="EMBL" id="CP032091">
    <property type="protein sequence ID" value="AXV67326.1"/>
    <property type="molecule type" value="Genomic_DNA"/>
</dbReference>
<name>A0AAD0WEQ9_9GAMM</name>
<keyword evidence="1" id="KW-0812">Transmembrane</keyword>
<sequence>MKTINPDVAKQLSINFFIANLPILVLTGIIAASIAGLAFRSPLLFWLVLIVTPFSINYLYSKRRIKQFCKDNRCDDVSCLGKRTD</sequence>